<dbReference type="PATRIC" id="fig|156976.3.peg.1825"/>
<feature type="transmembrane region" description="Helical" evidence="1">
    <location>
        <begin position="218"/>
        <end position="237"/>
    </location>
</feature>
<protein>
    <recommendedName>
        <fullName evidence="5">Secreted protein</fullName>
    </recommendedName>
</protein>
<organism evidence="3 4">
    <name type="scientific">Corynebacterium riegelii</name>
    <dbReference type="NCBI Taxonomy" id="156976"/>
    <lineage>
        <taxon>Bacteria</taxon>
        <taxon>Bacillati</taxon>
        <taxon>Actinomycetota</taxon>
        <taxon>Actinomycetes</taxon>
        <taxon>Mycobacteriales</taxon>
        <taxon>Corynebacteriaceae</taxon>
        <taxon>Corynebacterium</taxon>
    </lineage>
</organism>
<evidence type="ECO:0008006" key="5">
    <source>
        <dbReference type="Google" id="ProtNLM"/>
    </source>
</evidence>
<accession>A0A0K1RCY4</accession>
<dbReference type="EMBL" id="CP012342">
    <property type="protein sequence ID" value="AKV59274.1"/>
    <property type="molecule type" value="Genomic_DNA"/>
</dbReference>
<keyword evidence="2" id="KW-0732">Signal</keyword>
<evidence type="ECO:0000313" key="3">
    <source>
        <dbReference type="EMBL" id="AKV59274.1"/>
    </source>
</evidence>
<name>A0A0K1RCY4_9CORY</name>
<feature type="chain" id="PRO_5039164522" description="Secreted protein" evidence="2">
    <location>
        <begin position="21"/>
        <end position="250"/>
    </location>
</feature>
<evidence type="ECO:0000256" key="1">
    <source>
        <dbReference type="SAM" id="Phobius"/>
    </source>
</evidence>
<keyword evidence="1" id="KW-1133">Transmembrane helix</keyword>
<gene>
    <name evidence="3" type="ORF">AK829_09100</name>
</gene>
<sequence length="250" mass="26714">MKLRTLAAATACTVAMTALAVPANAAEIGEQKDGRCAVKFSKEELNYARGTFDQSKKIGGYERARDVVKVVEGVFAEASIRTEHVQAVYEQAKRDLEILKPTTRATQEDFDLNNFTVEPVKGNGFPKIPTVFPLENTDGLTKEQMDKLNAAWVATPSGQLEKRVNTWNVSVKLAENACESGISKIIAFPEDHGNAGGGVPGVDLSSMSSQSGESNVDVIAGVVISVLVALVGLVGALPKMGIQLLRPAIW</sequence>
<reference evidence="3 4" key="1">
    <citation type="submission" date="2015-08" db="EMBL/GenBank/DDBJ databases">
        <authorList>
            <person name="Babu N.S."/>
            <person name="Beckwith C.J."/>
            <person name="Beseler K.G."/>
            <person name="Brison A."/>
            <person name="Carone J.V."/>
            <person name="Caskin T.P."/>
            <person name="Diamond M."/>
            <person name="Durham M.E."/>
            <person name="Foxe J.M."/>
            <person name="Go M."/>
            <person name="Henderson B.A."/>
            <person name="Jones I.B."/>
            <person name="McGettigan J.A."/>
            <person name="Micheletti S.J."/>
            <person name="Nasrallah M.E."/>
            <person name="Ortiz D."/>
            <person name="Piller C.R."/>
            <person name="Privatt S.R."/>
            <person name="Schneider S.L."/>
            <person name="Sharp S."/>
            <person name="Smith T.C."/>
            <person name="Stanton J.D."/>
            <person name="Ullery H.E."/>
            <person name="Wilson R.J."/>
            <person name="Serrano M.G."/>
            <person name="Buck G."/>
            <person name="Lee V."/>
            <person name="Wang Y."/>
            <person name="Carvalho R."/>
            <person name="Voegtly L."/>
            <person name="Shi R."/>
            <person name="Duckworth R."/>
            <person name="Johnson A."/>
            <person name="Loviza R."/>
            <person name="Walstead R."/>
            <person name="Shah Z."/>
            <person name="Kiflezghi M."/>
            <person name="Wade K."/>
            <person name="Ball S.L."/>
            <person name="Bradley K.W."/>
            <person name="Asai D.J."/>
            <person name="Bowman C.A."/>
            <person name="Russell D.A."/>
            <person name="Pope W.H."/>
            <person name="Jacobs-Sera D."/>
            <person name="Hendrix R.W."/>
            <person name="Hatfull G.F."/>
        </authorList>
    </citation>
    <scope>NUCLEOTIDE SEQUENCE [LARGE SCALE GENOMIC DNA]</scope>
    <source>
        <strain evidence="3 4">PUDD_83A45</strain>
    </source>
</reference>
<dbReference type="STRING" id="156976.AK829_09100"/>
<evidence type="ECO:0000256" key="2">
    <source>
        <dbReference type="SAM" id="SignalP"/>
    </source>
</evidence>
<proteinExistence type="predicted"/>
<dbReference type="RefSeq" id="WP_052205555.1">
    <property type="nucleotide sequence ID" value="NZ_CP012342.1"/>
</dbReference>
<keyword evidence="1" id="KW-0812">Transmembrane</keyword>
<keyword evidence="4" id="KW-1185">Reference proteome</keyword>
<evidence type="ECO:0000313" key="4">
    <source>
        <dbReference type="Proteomes" id="UP000060016"/>
    </source>
</evidence>
<dbReference type="Proteomes" id="UP000060016">
    <property type="component" value="Chromosome"/>
</dbReference>
<dbReference type="AlphaFoldDB" id="A0A0K1RCY4"/>
<feature type="signal peptide" evidence="2">
    <location>
        <begin position="1"/>
        <end position="20"/>
    </location>
</feature>
<dbReference type="KEGG" id="crie:AK829_09100"/>
<keyword evidence="1" id="KW-0472">Membrane</keyword>